<organism evidence="6 7">
    <name type="scientific">Paraburkholderia ribeironis</name>
    <dbReference type="NCBI Taxonomy" id="1247936"/>
    <lineage>
        <taxon>Bacteria</taxon>
        <taxon>Pseudomonadati</taxon>
        <taxon>Pseudomonadota</taxon>
        <taxon>Betaproteobacteria</taxon>
        <taxon>Burkholderiales</taxon>
        <taxon>Burkholderiaceae</taxon>
        <taxon>Paraburkholderia</taxon>
    </lineage>
</organism>
<evidence type="ECO:0000313" key="6">
    <source>
        <dbReference type="EMBL" id="SIT37481.1"/>
    </source>
</evidence>
<protein>
    <submittedName>
        <fullName evidence="6">Transcriptional regulator, TetR family</fullName>
    </submittedName>
</protein>
<feature type="DNA-binding region" description="H-T-H motif" evidence="4">
    <location>
        <begin position="36"/>
        <end position="55"/>
    </location>
</feature>
<accession>A0A1N7RQR5</accession>
<dbReference type="GO" id="GO:0003677">
    <property type="term" value="F:DNA binding"/>
    <property type="evidence" value="ECO:0007669"/>
    <property type="project" value="UniProtKB-UniRule"/>
</dbReference>
<dbReference type="Pfam" id="PF00440">
    <property type="entry name" value="TetR_N"/>
    <property type="match status" value="1"/>
</dbReference>
<dbReference type="InterPro" id="IPR036271">
    <property type="entry name" value="Tet_transcr_reg_TetR-rel_C_sf"/>
</dbReference>
<sequence length="221" mass="24926">MKPERLTHARRKEQTRERLFDAARTIFLEKGVAATSVEDIVEAAGYTRGAFYSNFRGKQELLTELLRRDADEARANLQAIMEEGGTPEETRARMIAYYSSDYLESDCFPLWVEAQLLACRDSAFGERVDAFRREKLLQVSACIRTLLVDSDSALPLQVDALALGLVSLCDGMQFFRMCNSQTETDQAIQSVLVEFVSWVLWRQRGKTRVEGHPASATASCI</sequence>
<dbReference type="EMBL" id="CYGX02000012">
    <property type="protein sequence ID" value="SIT37481.1"/>
    <property type="molecule type" value="Genomic_DNA"/>
</dbReference>
<dbReference type="Gene3D" id="1.10.357.10">
    <property type="entry name" value="Tetracycline Repressor, domain 2"/>
    <property type="match status" value="1"/>
</dbReference>
<keyword evidence="1" id="KW-0805">Transcription regulation</keyword>
<dbReference type="RefSeq" id="WP_094778657.1">
    <property type="nucleotide sequence ID" value="NZ_CYGX02000012.1"/>
</dbReference>
<evidence type="ECO:0000259" key="5">
    <source>
        <dbReference type="PROSITE" id="PS50977"/>
    </source>
</evidence>
<name>A0A1N7RQR5_9BURK</name>
<evidence type="ECO:0000256" key="3">
    <source>
        <dbReference type="ARBA" id="ARBA00023163"/>
    </source>
</evidence>
<dbReference type="PROSITE" id="PS50977">
    <property type="entry name" value="HTH_TETR_2"/>
    <property type="match status" value="1"/>
</dbReference>
<dbReference type="PANTHER" id="PTHR47506:SF1">
    <property type="entry name" value="HTH-TYPE TRANSCRIPTIONAL REGULATOR YJDC"/>
    <property type="match status" value="1"/>
</dbReference>
<evidence type="ECO:0000256" key="4">
    <source>
        <dbReference type="PROSITE-ProRule" id="PRU00335"/>
    </source>
</evidence>
<gene>
    <name evidence="6" type="ORF">BN2475_120053</name>
</gene>
<evidence type="ECO:0000256" key="1">
    <source>
        <dbReference type="ARBA" id="ARBA00023015"/>
    </source>
</evidence>
<keyword evidence="3" id="KW-0804">Transcription</keyword>
<feature type="domain" description="HTH tetR-type" evidence="5">
    <location>
        <begin position="13"/>
        <end position="73"/>
    </location>
</feature>
<keyword evidence="2 4" id="KW-0238">DNA-binding</keyword>
<dbReference type="STRING" id="1247936.BN2475_120053"/>
<dbReference type="InterPro" id="IPR009057">
    <property type="entry name" value="Homeodomain-like_sf"/>
</dbReference>
<evidence type="ECO:0000256" key="2">
    <source>
        <dbReference type="ARBA" id="ARBA00023125"/>
    </source>
</evidence>
<dbReference type="OrthoDB" id="7252896at2"/>
<dbReference type="SUPFAM" id="SSF46689">
    <property type="entry name" value="Homeodomain-like"/>
    <property type="match status" value="1"/>
</dbReference>
<evidence type="ECO:0000313" key="7">
    <source>
        <dbReference type="Proteomes" id="UP000187012"/>
    </source>
</evidence>
<proteinExistence type="predicted"/>
<keyword evidence="7" id="KW-1185">Reference proteome</keyword>
<dbReference type="PANTHER" id="PTHR47506">
    <property type="entry name" value="TRANSCRIPTIONAL REGULATORY PROTEIN"/>
    <property type="match status" value="1"/>
</dbReference>
<dbReference type="Proteomes" id="UP000187012">
    <property type="component" value="Unassembled WGS sequence"/>
</dbReference>
<dbReference type="InterPro" id="IPR001647">
    <property type="entry name" value="HTH_TetR"/>
</dbReference>
<dbReference type="AlphaFoldDB" id="A0A1N7RQR5"/>
<dbReference type="PRINTS" id="PR00455">
    <property type="entry name" value="HTHTETR"/>
</dbReference>
<dbReference type="SUPFAM" id="SSF48498">
    <property type="entry name" value="Tetracyclin repressor-like, C-terminal domain"/>
    <property type="match status" value="1"/>
</dbReference>
<reference evidence="6 7" key="1">
    <citation type="submission" date="2016-12" db="EMBL/GenBank/DDBJ databases">
        <authorList>
            <person name="Song W.-J."/>
            <person name="Kurnit D.M."/>
        </authorList>
    </citation>
    <scope>NUCLEOTIDE SEQUENCE [LARGE SCALE GENOMIC DNA]</scope>
    <source>
        <strain evidence="6 7">STM7296</strain>
    </source>
</reference>